<dbReference type="RefSeq" id="WP_183318565.1">
    <property type="nucleotide sequence ID" value="NZ_JACHVQ010000001.1"/>
</dbReference>
<dbReference type="Proteomes" id="UP000559182">
    <property type="component" value="Unassembled WGS sequence"/>
</dbReference>
<name>A0A839MYD0_9MICO</name>
<keyword evidence="3 5" id="KW-1133">Transmembrane helix</keyword>
<dbReference type="EMBL" id="JACHVQ010000001">
    <property type="protein sequence ID" value="MBB2890460.1"/>
    <property type="molecule type" value="Genomic_DNA"/>
</dbReference>
<feature type="transmembrane region" description="Helical" evidence="5">
    <location>
        <begin position="53"/>
        <end position="77"/>
    </location>
</feature>
<protein>
    <submittedName>
        <fullName evidence="7">ABC-2 type transport system permease protein</fullName>
    </submittedName>
</protein>
<comment type="subcellular location">
    <subcellularLocation>
        <location evidence="1">Membrane</location>
        <topology evidence="1">Multi-pass membrane protein</topology>
    </subcellularLocation>
</comment>
<feature type="transmembrane region" description="Helical" evidence="5">
    <location>
        <begin position="21"/>
        <end position="41"/>
    </location>
</feature>
<evidence type="ECO:0000313" key="7">
    <source>
        <dbReference type="EMBL" id="MBB2890460.1"/>
    </source>
</evidence>
<gene>
    <name evidence="7" type="ORF">FHU39_000444</name>
</gene>
<feature type="transmembrane region" description="Helical" evidence="5">
    <location>
        <begin position="136"/>
        <end position="158"/>
    </location>
</feature>
<feature type="transmembrane region" description="Helical" evidence="5">
    <location>
        <begin position="98"/>
        <end position="124"/>
    </location>
</feature>
<dbReference type="Pfam" id="PF01061">
    <property type="entry name" value="ABC2_membrane"/>
    <property type="match status" value="1"/>
</dbReference>
<evidence type="ECO:0000256" key="2">
    <source>
        <dbReference type="ARBA" id="ARBA00022692"/>
    </source>
</evidence>
<dbReference type="GO" id="GO:0140359">
    <property type="term" value="F:ABC-type transporter activity"/>
    <property type="evidence" value="ECO:0007669"/>
    <property type="project" value="InterPro"/>
</dbReference>
<evidence type="ECO:0000256" key="5">
    <source>
        <dbReference type="SAM" id="Phobius"/>
    </source>
</evidence>
<feature type="domain" description="ABC-2 type transporter transmembrane" evidence="6">
    <location>
        <begin position="8"/>
        <end position="201"/>
    </location>
</feature>
<keyword evidence="8" id="KW-1185">Reference proteome</keyword>
<keyword evidence="4 5" id="KW-0472">Membrane</keyword>
<keyword evidence="2 5" id="KW-0812">Transmembrane</keyword>
<dbReference type="PANTHER" id="PTHR43229">
    <property type="entry name" value="NODULATION PROTEIN J"/>
    <property type="match status" value="1"/>
</dbReference>
<evidence type="ECO:0000313" key="8">
    <source>
        <dbReference type="Proteomes" id="UP000559182"/>
    </source>
</evidence>
<reference evidence="7 8" key="1">
    <citation type="submission" date="2020-08" db="EMBL/GenBank/DDBJ databases">
        <title>Sequencing the genomes of 1000 actinobacteria strains.</title>
        <authorList>
            <person name="Klenk H.-P."/>
        </authorList>
    </citation>
    <scope>NUCLEOTIDE SEQUENCE [LARGE SCALE GENOMIC DNA]</scope>
    <source>
        <strain evidence="7 8">DSM 105369</strain>
    </source>
</reference>
<feature type="transmembrane region" description="Helical" evidence="5">
    <location>
        <begin position="232"/>
        <end position="250"/>
    </location>
</feature>
<evidence type="ECO:0000256" key="4">
    <source>
        <dbReference type="ARBA" id="ARBA00023136"/>
    </source>
</evidence>
<dbReference type="AlphaFoldDB" id="A0A839MYD0"/>
<accession>A0A839MYD0</accession>
<dbReference type="PANTHER" id="PTHR43229:SF2">
    <property type="entry name" value="NODULATION PROTEIN J"/>
    <property type="match status" value="1"/>
</dbReference>
<dbReference type="InterPro" id="IPR051784">
    <property type="entry name" value="Nod_factor_ABC_transporter"/>
</dbReference>
<comment type="caution">
    <text evidence="7">The sequence shown here is derived from an EMBL/GenBank/DDBJ whole genome shotgun (WGS) entry which is preliminary data.</text>
</comment>
<dbReference type="InterPro" id="IPR013525">
    <property type="entry name" value="ABC2_TM"/>
</dbReference>
<feature type="transmembrane region" description="Helical" evidence="5">
    <location>
        <begin position="165"/>
        <end position="184"/>
    </location>
</feature>
<dbReference type="GO" id="GO:0016020">
    <property type="term" value="C:membrane"/>
    <property type="evidence" value="ECO:0007669"/>
    <property type="project" value="UniProtKB-SubCell"/>
</dbReference>
<evidence type="ECO:0000256" key="1">
    <source>
        <dbReference type="ARBA" id="ARBA00004141"/>
    </source>
</evidence>
<sequence length="261" mass="27286">MGVSAALAIFRAEWRGGFRSGWFIALVTMPMLLFVLFGTTIRGDLDGGLPVAAMLMASFTCFGVVNLAIFAIGVAAAEQRGAGWIRRLRASAMPLWSFFGGKVLLGCAAATTVLAGNAVIATVVGAGVPVASLVRLWLVILLGTLCLAPFGFALAYWVRPGAANVVGNLLFLPLSYTSGFMTPVDALPGPVAALSPYLPTSHWGNLAWGAIASPSQAADFGVRSAGQPLQDIAIIVAWALAASVLAAIGWRRDRDRDRIRG</sequence>
<evidence type="ECO:0000256" key="3">
    <source>
        <dbReference type="ARBA" id="ARBA00022989"/>
    </source>
</evidence>
<proteinExistence type="predicted"/>
<evidence type="ECO:0000259" key="6">
    <source>
        <dbReference type="Pfam" id="PF01061"/>
    </source>
</evidence>
<organism evidence="7 8">
    <name type="scientific">Flexivirga oryzae</name>
    <dbReference type="NCBI Taxonomy" id="1794944"/>
    <lineage>
        <taxon>Bacteria</taxon>
        <taxon>Bacillati</taxon>
        <taxon>Actinomycetota</taxon>
        <taxon>Actinomycetes</taxon>
        <taxon>Micrococcales</taxon>
        <taxon>Dermacoccaceae</taxon>
        <taxon>Flexivirga</taxon>
    </lineage>
</organism>